<dbReference type="HOGENOM" id="CLU_1684844_0_0_9"/>
<reference evidence="1 2" key="2">
    <citation type="journal article" date="2013" name="Genome Announc.">
        <title>Genome Sequence of Growth-Improving Paenibacillus mucilaginosus Strain KNP414.</title>
        <authorList>
            <person name="Lu J.J."/>
            <person name="Wang J.F."/>
            <person name="Hu X.F."/>
        </authorList>
    </citation>
    <scope>NUCLEOTIDE SEQUENCE [LARGE SCALE GENOMIC DNA]</scope>
    <source>
        <strain evidence="1 2">KNP414</strain>
    </source>
</reference>
<dbReference type="AlphaFoldDB" id="F8FGT9"/>
<gene>
    <name evidence="1" type="ordered locus">KNP414_07754</name>
</gene>
<dbReference type="Proteomes" id="UP000006620">
    <property type="component" value="Chromosome"/>
</dbReference>
<reference evidence="2" key="1">
    <citation type="submission" date="2011-06" db="EMBL/GenBank/DDBJ databases">
        <title>Complete genome sequence of Paenibacillus mucilaginosus KNP414.</title>
        <authorList>
            <person name="Wang J."/>
            <person name="Hu S."/>
            <person name="Hu X."/>
            <person name="Zhang B."/>
            <person name="Dong D."/>
            <person name="Zhang S."/>
            <person name="Zhao K."/>
            <person name="Wu D."/>
        </authorList>
    </citation>
    <scope>NUCLEOTIDE SEQUENCE [LARGE SCALE GENOMIC DNA]</scope>
    <source>
        <strain evidence="2">KNP414</strain>
    </source>
</reference>
<accession>F8FGT9</accession>
<proteinExistence type="predicted"/>
<evidence type="ECO:0000313" key="2">
    <source>
        <dbReference type="Proteomes" id="UP000006620"/>
    </source>
</evidence>
<dbReference type="PATRIC" id="fig|1036673.3.peg.7229"/>
<protein>
    <submittedName>
        <fullName evidence="1">Uncharacterized protein</fullName>
    </submittedName>
</protein>
<dbReference type="EMBL" id="CP002869">
    <property type="protein sequence ID" value="AEI46240.1"/>
    <property type="molecule type" value="Genomic_DNA"/>
</dbReference>
<name>F8FGT9_PAEMK</name>
<dbReference type="KEGG" id="pms:KNP414_07754"/>
<evidence type="ECO:0000313" key="1">
    <source>
        <dbReference type="EMBL" id="AEI46240.1"/>
    </source>
</evidence>
<organism evidence="1 2">
    <name type="scientific">Paenibacillus mucilaginosus (strain KNP414)</name>
    <dbReference type="NCBI Taxonomy" id="1036673"/>
    <lineage>
        <taxon>Bacteria</taxon>
        <taxon>Bacillati</taxon>
        <taxon>Bacillota</taxon>
        <taxon>Bacilli</taxon>
        <taxon>Bacillales</taxon>
        <taxon>Paenibacillaceae</taxon>
        <taxon>Paenibacillus</taxon>
    </lineage>
</organism>
<sequence>MVMMAEQTVMVSMMSVTMMVMPMVAVPVMSMIRVIVRMPVMVVVVLVVNLIVINAPVPVLMRMPAAAAMCIGSLDMSPGFLSVTAAAAFTRVARCRSGAPFFSLRLGAFRLPAIGRKPPFAGRVTVPACCRLPLAAPRVLSLSLHRFLILTAAAAH</sequence>